<dbReference type="SUPFAM" id="SSF89260">
    <property type="entry name" value="Collagen-binding domain"/>
    <property type="match status" value="4"/>
</dbReference>
<dbReference type="InterPro" id="IPR007280">
    <property type="entry name" value="Peptidase_C_arc/bac"/>
</dbReference>
<dbReference type="PATRIC" id="fig|13035.3.peg.2587"/>
<dbReference type="Gene3D" id="2.60.120.380">
    <property type="match status" value="4"/>
</dbReference>
<dbReference type="CDD" id="cd07473">
    <property type="entry name" value="Peptidases_S8_Subtilisin_like"/>
    <property type="match status" value="1"/>
</dbReference>
<dbReference type="InterPro" id="IPR011049">
    <property type="entry name" value="Serralysin-like_metalloprot_C"/>
</dbReference>
<dbReference type="InterPro" id="IPR034204">
    <property type="entry name" value="PfSUB1-like_cat_dom"/>
</dbReference>
<keyword evidence="4 5" id="KW-0720">Serine protease</keyword>
<feature type="domain" description="Peptidase C-terminal archaeal/bacterial" evidence="8">
    <location>
        <begin position="369"/>
        <end position="431"/>
    </location>
</feature>
<sequence length="1032" mass="109696">MTSSSFETAERIDSTDIIDDSVEAGFDDSDYYVFNLAQESTAEVTLDVSEDDADLYLYDSAQNFIALSMNGGLDSEFIVEELAAGDYYLEVEAWSGFTDYTLDLLSFSEPIIDDNDSFDTANRLDATDIISSDVEVDVDDSDYYVFNLAQESTVNVILNVDLDDADLFLYDSSQNVIASSANAGLSSESIVEELAAGDYYLEVEAWSGFTDYTLDLLSVSEEPTYDDGNNTFESAMAIEIGETKTERVSSSDPEDYYSFNLVNDTMIELNLTGIGGDADLELYDANEEYVDGSSSFDSSETIETFLASGEYFIKIDAYSGEIDYELSLASSDSPSIPDDSAGNSLDEALSIGINDTHSEGVGQDGDELDYFRFELDSLSEVTIGLSGLSADLDLELLNVEGGIISSSEKGGFQDESISALLEAGTYFIKVDPFGPAISSYELEIASETASISPEPNPFDARTGYGFLDASVAVASVLNQDPFPIVDLFGDGDEWAVNMVNAPEVWEQGYTGEGMVVAVLDTGIDRNHPDLFDNIWENSGEIPNNGEDDDGNGFVDDVYGWNFAGNKNDTSDLQGHGTHVAGTIAGRDDGVGVTGVAHNAQIMPVKVLGDDGFGTYQGIANGIVYATQNGADVINMSLGGPNPSPIIEDAIEYAVDQGVIVISAAGNEAQEEPAAPGVFADEFGVVVGSVNRSNQQSSFSNEAGEDPSMIYVTAPGEDIYSSIPGGDYDSWNGTSMATPHVAGIVTLMLEANPDLSDQEVREIISSSTTNSPTITTNSDLSGFGIQSAKSSEIAPSFEFQNDDSIPVEIPESADITDLSAVDDLVFGTSNNDTLNAADQNDPYTGNNQITFTGAGEDLVDGSIAGDGSNRNYGGSNADELFAGNNDRLFGEGGNDTLDASQGTGNNRLYGGDDNDDLIAGNDDLLTGGNGDDRLFVRQGGNNLLIGNSGADQFWIATDEIPNSPNIITDFTSGEDAIGFGSFPDLSFNDLIVNQNGENTLIGLEANNPIAELQGVQANTLTENDFVFAAQSPV</sequence>
<evidence type="ECO:0000313" key="10">
    <source>
        <dbReference type="Proteomes" id="UP000010482"/>
    </source>
</evidence>
<dbReference type="PROSITE" id="PS51892">
    <property type="entry name" value="SUBTILASE"/>
    <property type="match status" value="1"/>
</dbReference>
<dbReference type="PROSITE" id="PS00136">
    <property type="entry name" value="SUBTILASE_ASP"/>
    <property type="match status" value="1"/>
</dbReference>
<dbReference type="InterPro" id="IPR022398">
    <property type="entry name" value="Peptidase_S8_His-AS"/>
</dbReference>
<evidence type="ECO:0000256" key="2">
    <source>
        <dbReference type="ARBA" id="ARBA00022670"/>
    </source>
</evidence>
<dbReference type="InterPro" id="IPR050131">
    <property type="entry name" value="Peptidase_S8_subtilisin-like"/>
</dbReference>
<dbReference type="EMBL" id="CP003944">
    <property type="protein sequence ID" value="AFZ50895.1"/>
    <property type="molecule type" value="Genomic_DNA"/>
</dbReference>
<evidence type="ECO:0000256" key="6">
    <source>
        <dbReference type="RuleBase" id="RU003355"/>
    </source>
</evidence>
<proteinExistence type="inferred from homology"/>
<evidence type="ECO:0000259" key="8">
    <source>
        <dbReference type="Pfam" id="PF04151"/>
    </source>
</evidence>
<dbReference type="SUPFAM" id="SSF52743">
    <property type="entry name" value="Subtilisin-like"/>
    <property type="match status" value="1"/>
</dbReference>
<gene>
    <name evidence="9" type="ORF">Dacsa_2281</name>
</gene>
<dbReference type="eggNOG" id="COG2931">
    <property type="taxonomic scope" value="Bacteria"/>
</dbReference>
<dbReference type="GO" id="GO:0006508">
    <property type="term" value="P:proteolysis"/>
    <property type="evidence" value="ECO:0007669"/>
    <property type="project" value="UniProtKB-KW"/>
</dbReference>
<keyword evidence="10" id="KW-1185">Reference proteome</keyword>
<feature type="domain" description="Peptidase S8/S53" evidence="7">
    <location>
        <begin position="511"/>
        <end position="783"/>
    </location>
</feature>
<dbReference type="SUPFAM" id="SSF51120">
    <property type="entry name" value="beta-Roll"/>
    <property type="match status" value="1"/>
</dbReference>
<dbReference type="PANTHER" id="PTHR43806">
    <property type="entry name" value="PEPTIDASE S8"/>
    <property type="match status" value="1"/>
</dbReference>
<keyword evidence="2 5" id="KW-0645">Protease</keyword>
<reference evidence="9" key="1">
    <citation type="submission" date="2012-04" db="EMBL/GenBank/DDBJ databases">
        <title>Finished genome of Dactylococcopsis salina PCC 8305.</title>
        <authorList>
            <consortium name="US DOE Joint Genome Institute"/>
            <person name="Gugger M."/>
            <person name="Coursin T."/>
            <person name="Rippka R."/>
            <person name="Tandeau De Marsac N."/>
            <person name="Huntemann M."/>
            <person name="Wei C.-L."/>
            <person name="Han J."/>
            <person name="Detter J.C."/>
            <person name="Han C."/>
            <person name="Tapia R."/>
            <person name="Daligault H."/>
            <person name="Chen A."/>
            <person name="Krypides N."/>
            <person name="Mavromatis K."/>
            <person name="Markowitz V."/>
            <person name="Szeto E."/>
            <person name="Ivanova N."/>
            <person name="Ovchinnikova G."/>
            <person name="Pagani I."/>
            <person name="Pati A."/>
            <person name="Goodwin L."/>
            <person name="Peters L."/>
            <person name="Pitluck S."/>
            <person name="Woyke T."/>
            <person name="Kerfeld C."/>
        </authorList>
    </citation>
    <scope>NUCLEOTIDE SEQUENCE [LARGE SCALE GENOMIC DNA]</scope>
    <source>
        <strain evidence="9">PCC 8305</strain>
    </source>
</reference>
<dbReference type="InterPro" id="IPR023827">
    <property type="entry name" value="Peptidase_S8_Asp-AS"/>
</dbReference>
<dbReference type="KEGG" id="dsl:Dacsa_2281"/>
<dbReference type="Pfam" id="PF00082">
    <property type="entry name" value="Peptidase_S8"/>
    <property type="match status" value="1"/>
</dbReference>
<feature type="domain" description="Peptidase C-terminal archaeal/bacterial" evidence="8">
    <location>
        <begin position="140"/>
        <end position="204"/>
    </location>
</feature>
<evidence type="ECO:0000313" key="9">
    <source>
        <dbReference type="EMBL" id="AFZ50895.1"/>
    </source>
</evidence>
<dbReference type="AlphaFoldDB" id="K9YX45"/>
<keyword evidence="3 5" id="KW-0378">Hydrolase</keyword>
<evidence type="ECO:0000256" key="3">
    <source>
        <dbReference type="ARBA" id="ARBA00022801"/>
    </source>
</evidence>
<dbReference type="InterPro" id="IPR000209">
    <property type="entry name" value="Peptidase_S8/S53_dom"/>
</dbReference>
<feature type="domain" description="Peptidase C-terminal archaeal/bacterial" evidence="8">
    <location>
        <begin position="28"/>
        <end position="92"/>
    </location>
</feature>
<dbReference type="STRING" id="13035.Dacsa_2281"/>
<evidence type="ECO:0000256" key="1">
    <source>
        <dbReference type="ARBA" id="ARBA00011073"/>
    </source>
</evidence>
<protein>
    <submittedName>
        <fullName evidence="9">Subtilisin-like serine protease</fullName>
    </submittedName>
</protein>
<dbReference type="PROSITE" id="PS00137">
    <property type="entry name" value="SUBTILASE_HIS"/>
    <property type="match status" value="1"/>
</dbReference>
<name>K9YX45_DACS8</name>
<organism evidence="9 10">
    <name type="scientific">Dactylococcopsis salina (strain PCC 8305)</name>
    <name type="common">Myxobactron salinum</name>
    <dbReference type="NCBI Taxonomy" id="13035"/>
    <lineage>
        <taxon>Bacteria</taxon>
        <taxon>Bacillati</taxon>
        <taxon>Cyanobacteriota</taxon>
        <taxon>Cyanophyceae</taxon>
        <taxon>Nodosilineales</taxon>
        <taxon>Cymatolegaceae</taxon>
        <taxon>Dactylococcopsis</taxon>
    </lineage>
</organism>
<dbReference type="Proteomes" id="UP000010482">
    <property type="component" value="Chromosome"/>
</dbReference>
<comment type="similarity">
    <text evidence="1 5 6">Belongs to the peptidase S8 family.</text>
</comment>
<dbReference type="InterPro" id="IPR015500">
    <property type="entry name" value="Peptidase_S8_subtilisin-rel"/>
</dbReference>
<feature type="active site" description="Charge relay system" evidence="5">
    <location>
        <position position="520"/>
    </location>
</feature>
<dbReference type="PRINTS" id="PR00723">
    <property type="entry name" value="SUBTILISIN"/>
</dbReference>
<evidence type="ECO:0000259" key="7">
    <source>
        <dbReference type="Pfam" id="PF00082"/>
    </source>
</evidence>
<feature type="active site" description="Charge relay system" evidence="5">
    <location>
        <position position="575"/>
    </location>
</feature>
<dbReference type="HOGENOM" id="CLU_294016_0_0_3"/>
<dbReference type="PROSITE" id="PS00138">
    <property type="entry name" value="SUBTILASE_SER"/>
    <property type="match status" value="1"/>
</dbReference>
<dbReference type="eggNOG" id="COG1404">
    <property type="taxonomic scope" value="Bacteria"/>
</dbReference>
<dbReference type="RefSeq" id="WP_015229887.1">
    <property type="nucleotide sequence ID" value="NC_019780.1"/>
</dbReference>
<dbReference type="InterPro" id="IPR023828">
    <property type="entry name" value="Peptidase_S8_Ser-AS"/>
</dbReference>
<evidence type="ECO:0000256" key="4">
    <source>
        <dbReference type="ARBA" id="ARBA00022825"/>
    </source>
</evidence>
<dbReference type="Gene3D" id="3.40.50.200">
    <property type="entry name" value="Peptidase S8/S53 domain"/>
    <property type="match status" value="1"/>
</dbReference>
<accession>K9YX45</accession>
<dbReference type="InterPro" id="IPR036852">
    <property type="entry name" value="Peptidase_S8/S53_dom_sf"/>
</dbReference>
<dbReference type="PANTHER" id="PTHR43806:SF11">
    <property type="entry name" value="CEREVISIN-RELATED"/>
    <property type="match status" value="1"/>
</dbReference>
<dbReference type="GO" id="GO:0004252">
    <property type="term" value="F:serine-type endopeptidase activity"/>
    <property type="evidence" value="ECO:0007669"/>
    <property type="project" value="UniProtKB-UniRule"/>
</dbReference>
<dbReference type="OrthoDB" id="9798386at2"/>
<feature type="active site" description="Charge relay system" evidence="5">
    <location>
        <position position="734"/>
    </location>
</feature>
<dbReference type="Pfam" id="PF04151">
    <property type="entry name" value="PPC"/>
    <property type="match status" value="4"/>
</dbReference>
<feature type="domain" description="Peptidase C-terminal archaeal/bacterial" evidence="8">
    <location>
        <begin position="254"/>
        <end position="316"/>
    </location>
</feature>
<evidence type="ECO:0000256" key="5">
    <source>
        <dbReference type="PROSITE-ProRule" id="PRU01240"/>
    </source>
</evidence>